<evidence type="ECO:0000313" key="18">
    <source>
        <dbReference type="EMBL" id="KAL3857491.1"/>
    </source>
</evidence>
<name>A0ABD3V8X4_SINWO</name>
<evidence type="ECO:0000256" key="1">
    <source>
        <dbReference type="ARBA" id="ARBA00004585"/>
    </source>
</evidence>
<feature type="transmembrane region" description="Helical" evidence="16">
    <location>
        <begin position="224"/>
        <end position="247"/>
    </location>
</feature>
<dbReference type="SUPFAM" id="SSF57850">
    <property type="entry name" value="RING/U-box"/>
    <property type="match status" value="1"/>
</dbReference>
<evidence type="ECO:0000256" key="12">
    <source>
        <dbReference type="ARBA" id="ARBA00023136"/>
    </source>
</evidence>
<accession>A0ABD3V8X4</accession>
<evidence type="ECO:0000256" key="9">
    <source>
        <dbReference type="ARBA" id="ARBA00022833"/>
    </source>
</evidence>
<dbReference type="AlphaFoldDB" id="A0ABD3V8X4"/>
<dbReference type="PANTHER" id="PTHR12888">
    <property type="entry name" value="PEROXISOME ASSEMBLY PROTEIN 12 PEROXIN-12"/>
    <property type="match status" value="1"/>
</dbReference>
<comment type="caution">
    <text evidence="18">The sequence shown here is derived from an EMBL/GenBank/DDBJ whole genome shotgun (WGS) entry which is preliminary data.</text>
</comment>
<evidence type="ECO:0000256" key="2">
    <source>
        <dbReference type="ARBA" id="ARBA00004906"/>
    </source>
</evidence>
<evidence type="ECO:0000256" key="6">
    <source>
        <dbReference type="ARBA" id="ARBA00022692"/>
    </source>
</evidence>
<keyword evidence="8" id="KW-0863">Zinc-finger</keyword>
<evidence type="ECO:0000256" key="5">
    <source>
        <dbReference type="ARBA" id="ARBA00022448"/>
    </source>
</evidence>
<reference evidence="18 19" key="1">
    <citation type="submission" date="2024-11" db="EMBL/GenBank/DDBJ databases">
        <title>Chromosome-level genome assembly of the freshwater bivalve Anodonta woodiana.</title>
        <authorList>
            <person name="Chen X."/>
        </authorList>
    </citation>
    <scope>NUCLEOTIDE SEQUENCE [LARGE SCALE GENOMIC DNA]</scope>
    <source>
        <strain evidence="18">MN2024</strain>
        <tissue evidence="18">Gills</tissue>
    </source>
</reference>
<keyword evidence="5" id="KW-0813">Transport</keyword>
<evidence type="ECO:0000256" key="16">
    <source>
        <dbReference type="SAM" id="Phobius"/>
    </source>
</evidence>
<dbReference type="PIRSF" id="PIRSF038074">
    <property type="entry name" value="Peroxisome_assembly_p12"/>
    <property type="match status" value="1"/>
</dbReference>
<evidence type="ECO:0000256" key="11">
    <source>
        <dbReference type="ARBA" id="ARBA00022989"/>
    </source>
</evidence>
<keyword evidence="10" id="KW-0653">Protein transport</keyword>
<keyword evidence="13 15" id="KW-0576">Peroxisome</keyword>
<dbReference type="InterPro" id="IPR013083">
    <property type="entry name" value="Znf_RING/FYVE/PHD"/>
</dbReference>
<dbReference type="GO" id="GO:0005778">
    <property type="term" value="C:peroxisomal membrane"/>
    <property type="evidence" value="ECO:0007669"/>
    <property type="project" value="UniProtKB-SubCell"/>
</dbReference>
<evidence type="ECO:0000256" key="8">
    <source>
        <dbReference type="ARBA" id="ARBA00022771"/>
    </source>
</evidence>
<keyword evidence="7" id="KW-0479">Metal-binding</keyword>
<dbReference type="CDD" id="cd16451">
    <property type="entry name" value="mRING_PEX12"/>
    <property type="match status" value="1"/>
</dbReference>
<organism evidence="18 19">
    <name type="scientific">Sinanodonta woodiana</name>
    <name type="common">Chinese pond mussel</name>
    <name type="synonym">Anodonta woodiana</name>
    <dbReference type="NCBI Taxonomy" id="1069815"/>
    <lineage>
        <taxon>Eukaryota</taxon>
        <taxon>Metazoa</taxon>
        <taxon>Spiralia</taxon>
        <taxon>Lophotrochozoa</taxon>
        <taxon>Mollusca</taxon>
        <taxon>Bivalvia</taxon>
        <taxon>Autobranchia</taxon>
        <taxon>Heteroconchia</taxon>
        <taxon>Palaeoheterodonta</taxon>
        <taxon>Unionida</taxon>
        <taxon>Unionoidea</taxon>
        <taxon>Unionidae</taxon>
        <taxon>Unioninae</taxon>
        <taxon>Sinanodonta</taxon>
    </lineage>
</organism>
<evidence type="ECO:0000256" key="10">
    <source>
        <dbReference type="ARBA" id="ARBA00022927"/>
    </source>
</evidence>
<evidence type="ECO:0000256" key="3">
    <source>
        <dbReference type="ARBA" id="ARBA00008704"/>
    </source>
</evidence>
<dbReference type="Proteomes" id="UP001634394">
    <property type="component" value="Unassembled WGS sequence"/>
</dbReference>
<dbReference type="InterPro" id="IPR006845">
    <property type="entry name" value="Pex_N"/>
</dbReference>
<dbReference type="PANTHER" id="PTHR12888:SF0">
    <property type="entry name" value="PEROXISOME ASSEMBLY PROTEIN 12"/>
    <property type="match status" value="1"/>
</dbReference>
<evidence type="ECO:0000259" key="17">
    <source>
        <dbReference type="Pfam" id="PF04757"/>
    </source>
</evidence>
<dbReference type="Pfam" id="PF04757">
    <property type="entry name" value="Pex2_Pex12"/>
    <property type="match status" value="1"/>
</dbReference>
<keyword evidence="19" id="KW-1185">Reference proteome</keyword>
<keyword evidence="12 15" id="KW-0472">Membrane</keyword>
<dbReference type="GO" id="GO:0008270">
    <property type="term" value="F:zinc ion binding"/>
    <property type="evidence" value="ECO:0007669"/>
    <property type="project" value="UniProtKB-KW"/>
</dbReference>
<comment type="pathway">
    <text evidence="2">Protein modification; protein ubiquitination.</text>
</comment>
<evidence type="ECO:0000256" key="4">
    <source>
        <dbReference type="ARBA" id="ARBA00018980"/>
    </source>
</evidence>
<evidence type="ECO:0000313" key="19">
    <source>
        <dbReference type="Proteomes" id="UP001634394"/>
    </source>
</evidence>
<feature type="domain" description="Pex N-terminal" evidence="17">
    <location>
        <begin position="24"/>
        <end position="252"/>
    </location>
</feature>
<evidence type="ECO:0000256" key="15">
    <source>
        <dbReference type="PIRNR" id="PIRNR038074"/>
    </source>
</evidence>
<evidence type="ECO:0000256" key="14">
    <source>
        <dbReference type="ARBA" id="ARBA00029692"/>
    </source>
</evidence>
<dbReference type="Gene3D" id="3.30.40.10">
    <property type="entry name" value="Zinc/RING finger domain, C3HC4 (zinc finger)"/>
    <property type="match status" value="1"/>
</dbReference>
<proteinExistence type="inferred from homology"/>
<dbReference type="EMBL" id="JBJQND010000013">
    <property type="protein sequence ID" value="KAL3857491.1"/>
    <property type="molecule type" value="Genomic_DNA"/>
</dbReference>
<comment type="similarity">
    <text evidence="3 15">Belongs to the pex2/pex10/pex12 family.</text>
</comment>
<comment type="subcellular location">
    <subcellularLocation>
        <location evidence="1">Peroxisome membrane</location>
        <topology evidence="1">Multi-pass membrane protein</topology>
    </subcellularLocation>
</comment>
<keyword evidence="6 16" id="KW-0812">Transmembrane</keyword>
<keyword evidence="11 16" id="KW-1133">Transmembrane helix</keyword>
<dbReference type="InterPro" id="IPR017375">
    <property type="entry name" value="PEX12"/>
</dbReference>
<protein>
    <recommendedName>
        <fullName evidence="4 15">Peroxisome assembly protein 12</fullName>
    </recommendedName>
    <alternativeName>
        <fullName evidence="14 15">Peroxin-12</fullName>
    </alternativeName>
</protein>
<evidence type="ECO:0000256" key="7">
    <source>
        <dbReference type="ARBA" id="ARBA00022723"/>
    </source>
</evidence>
<dbReference type="GO" id="GO:0016558">
    <property type="term" value="P:protein import into peroxisome matrix"/>
    <property type="evidence" value="ECO:0007669"/>
    <property type="project" value="UniProtKB-UniRule"/>
</dbReference>
<evidence type="ECO:0000256" key="13">
    <source>
        <dbReference type="ARBA" id="ARBA00023140"/>
    </source>
</evidence>
<keyword evidence="9" id="KW-0862">Zinc</keyword>
<sequence length="338" mass="38744">MADAAHLTSAVSIDKPSIFEVIAQESLMTTIRPALKHAVRVLAVNRPERFGWLARVYDEIYTVLDFVVQSHYLRKTCASFAENFYGLQRVPCGEKSCSKLPGKMYWKSLICLVILPYIKEKLDKKYEDMRHLYSSSGNKGGFSKLFQAFVALYPYVHASWEAVILGYQAAYMFGKSDWHSPFLHLSGCRLYHSLTEDFWSSRQSSQINWKDASLLTRMQYVLKYLFNMTAIAVSTGLSVGVFFLQFLDWWYTNDTGATSLTALPIPEPPKRDTAEMKNKYGICPICNRTRTNDTALSVSGYVFCYPCIYDYVEKYSSCPITLYPARTDHLIRLYKDDA</sequence>
<comment type="function">
    <text evidence="15">Component of a retrotranslocation channel required for peroxisome organization by mediating export of the PEX5 receptor from peroxisomes to the cytosol, thereby promoting PEX5 recycling.</text>
</comment>
<gene>
    <name evidence="18" type="ORF">ACJMK2_012158</name>
</gene>